<accession>A0A8H6YXF9</accession>
<dbReference type="InterPro" id="IPR013785">
    <property type="entry name" value="Aldolase_TIM"/>
</dbReference>
<comment type="caution">
    <text evidence="2">The sequence shown here is derived from an EMBL/GenBank/DDBJ whole genome shotgun (WGS) entry which is preliminary data.</text>
</comment>
<evidence type="ECO:0000313" key="3">
    <source>
        <dbReference type="Proteomes" id="UP000620124"/>
    </source>
</evidence>
<dbReference type="InterPro" id="IPR001155">
    <property type="entry name" value="OxRdtase_FMN_N"/>
</dbReference>
<evidence type="ECO:0000259" key="1">
    <source>
        <dbReference type="Pfam" id="PF00724"/>
    </source>
</evidence>
<protein>
    <submittedName>
        <fullName evidence="2">NADH:flavin oxidoreductase/NADH oxidase</fullName>
    </submittedName>
</protein>
<dbReference type="Proteomes" id="UP000620124">
    <property type="component" value="Unassembled WGS sequence"/>
</dbReference>
<dbReference type="OrthoDB" id="276546at2759"/>
<name>A0A8H6YXF9_9AGAR</name>
<dbReference type="Pfam" id="PF00724">
    <property type="entry name" value="Oxidored_FMN"/>
    <property type="match status" value="1"/>
</dbReference>
<sequence length="372" mass="40595">MSSQLFQLITVGPLSLKHRVVLSPLTRLKADANHVPLLPLVKDYYTQRGSTPGTLLIAESTIIAARAGGFPNMPGIWSPEQIKAWKEVVNSVHANGSFIFLQLVALGRSASPAVLKAEDPTFAFVSASDIPAAEDAQEKPRPLTAAEIQEYVGLYAQAAKNAMEAGFDGVEIHDANGCLLDQFLQDVSNNRTDAYGGSVENRARFPLEVVKAVTDAVGENRTGIRFSPWSPYGGMGMADPVPTFSYIASEIKRLYPKFTYIHLIEPRIAADSSVGASPENAVQSNDFIREIWGDRPLVSAGGFNRESAIKLSEQRKNALVAFGRHFIANPDLPLRLEKNIPLHPYDRPTFYLPGQDSPIGYTDQPFAVSEQS</sequence>
<dbReference type="PANTHER" id="PTHR22893">
    <property type="entry name" value="NADH OXIDOREDUCTASE-RELATED"/>
    <property type="match status" value="1"/>
</dbReference>
<dbReference type="FunFam" id="3.20.20.70:FF:000138">
    <property type="entry name" value="NADPH dehydrogenase 1"/>
    <property type="match status" value="1"/>
</dbReference>
<dbReference type="Gene3D" id="3.20.20.70">
    <property type="entry name" value="Aldolase class I"/>
    <property type="match status" value="1"/>
</dbReference>
<dbReference type="AlphaFoldDB" id="A0A8H6YXF9"/>
<dbReference type="SUPFAM" id="SSF51395">
    <property type="entry name" value="FMN-linked oxidoreductases"/>
    <property type="match status" value="1"/>
</dbReference>
<dbReference type="GO" id="GO:0003959">
    <property type="term" value="F:NADPH dehydrogenase activity"/>
    <property type="evidence" value="ECO:0007669"/>
    <property type="project" value="TreeGrafter"/>
</dbReference>
<evidence type="ECO:0000313" key="2">
    <source>
        <dbReference type="EMBL" id="KAF7365615.1"/>
    </source>
</evidence>
<dbReference type="PANTHER" id="PTHR22893:SF91">
    <property type="entry name" value="NADPH DEHYDROGENASE 2-RELATED"/>
    <property type="match status" value="1"/>
</dbReference>
<keyword evidence="3" id="KW-1185">Reference proteome</keyword>
<dbReference type="EMBL" id="JACAZI010000003">
    <property type="protein sequence ID" value="KAF7365615.1"/>
    <property type="molecule type" value="Genomic_DNA"/>
</dbReference>
<proteinExistence type="predicted"/>
<reference evidence="2" key="1">
    <citation type="submission" date="2020-05" db="EMBL/GenBank/DDBJ databases">
        <title>Mycena genomes resolve the evolution of fungal bioluminescence.</title>
        <authorList>
            <person name="Tsai I.J."/>
        </authorList>
    </citation>
    <scope>NUCLEOTIDE SEQUENCE</scope>
    <source>
        <strain evidence="2">CCC161011</strain>
    </source>
</reference>
<gene>
    <name evidence="2" type="ORF">MVEN_00435100</name>
</gene>
<dbReference type="GO" id="GO:0010181">
    <property type="term" value="F:FMN binding"/>
    <property type="evidence" value="ECO:0007669"/>
    <property type="project" value="InterPro"/>
</dbReference>
<organism evidence="2 3">
    <name type="scientific">Mycena venus</name>
    <dbReference type="NCBI Taxonomy" id="2733690"/>
    <lineage>
        <taxon>Eukaryota</taxon>
        <taxon>Fungi</taxon>
        <taxon>Dikarya</taxon>
        <taxon>Basidiomycota</taxon>
        <taxon>Agaricomycotina</taxon>
        <taxon>Agaricomycetes</taxon>
        <taxon>Agaricomycetidae</taxon>
        <taxon>Agaricales</taxon>
        <taxon>Marasmiineae</taxon>
        <taxon>Mycenaceae</taxon>
        <taxon>Mycena</taxon>
    </lineage>
</organism>
<dbReference type="InterPro" id="IPR045247">
    <property type="entry name" value="Oye-like"/>
</dbReference>
<dbReference type="CDD" id="cd02933">
    <property type="entry name" value="OYE_like_FMN"/>
    <property type="match status" value="1"/>
</dbReference>
<feature type="domain" description="NADH:flavin oxidoreductase/NADH oxidase N-terminal" evidence="1">
    <location>
        <begin position="4"/>
        <end position="342"/>
    </location>
</feature>